<organism evidence="1 2">
    <name type="scientific">Dorcoceras hygrometricum</name>
    <dbReference type="NCBI Taxonomy" id="472368"/>
    <lineage>
        <taxon>Eukaryota</taxon>
        <taxon>Viridiplantae</taxon>
        <taxon>Streptophyta</taxon>
        <taxon>Embryophyta</taxon>
        <taxon>Tracheophyta</taxon>
        <taxon>Spermatophyta</taxon>
        <taxon>Magnoliopsida</taxon>
        <taxon>eudicotyledons</taxon>
        <taxon>Gunneridae</taxon>
        <taxon>Pentapetalae</taxon>
        <taxon>asterids</taxon>
        <taxon>lamiids</taxon>
        <taxon>Lamiales</taxon>
        <taxon>Gesneriaceae</taxon>
        <taxon>Didymocarpoideae</taxon>
        <taxon>Trichosporeae</taxon>
        <taxon>Loxocarpinae</taxon>
        <taxon>Dorcoceras</taxon>
    </lineage>
</organism>
<reference evidence="1 2" key="1">
    <citation type="journal article" date="2015" name="Proc. Natl. Acad. Sci. U.S.A.">
        <title>The resurrection genome of Boea hygrometrica: A blueprint for survival of dehydration.</title>
        <authorList>
            <person name="Xiao L."/>
            <person name="Yang G."/>
            <person name="Zhang L."/>
            <person name="Yang X."/>
            <person name="Zhao S."/>
            <person name="Ji Z."/>
            <person name="Zhou Q."/>
            <person name="Hu M."/>
            <person name="Wang Y."/>
            <person name="Chen M."/>
            <person name="Xu Y."/>
            <person name="Jin H."/>
            <person name="Xiao X."/>
            <person name="Hu G."/>
            <person name="Bao F."/>
            <person name="Hu Y."/>
            <person name="Wan P."/>
            <person name="Li L."/>
            <person name="Deng X."/>
            <person name="Kuang T."/>
            <person name="Xiang C."/>
            <person name="Zhu J.K."/>
            <person name="Oliver M.J."/>
            <person name="He Y."/>
        </authorList>
    </citation>
    <scope>NUCLEOTIDE SEQUENCE [LARGE SCALE GENOMIC DNA]</scope>
    <source>
        <strain evidence="2">cv. XS01</strain>
    </source>
</reference>
<name>A0A2Z7D6H4_9LAMI</name>
<sequence>MFKDVRYVDVNIAVERCVDDVDFTVREEDATTFELVATARIDVAAGSSRGNPGFTAGRGFSPAGGAPGGG</sequence>
<dbReference type="AlphaFoldDB" id="A0A2Z7D6H4"/>
<evidence type="ECO:0000313" key="2">
    <source>
        <dbReference type="Proteomes" id="UP000250235"/>
    </source>
</evidence>
<proteinExistence type="predicted"/>
<protein>
    <submittedName>
        <fullName evidence="1">Uncharacterized protein</fullName>
    </submittedName>
</protein>
<keyword evidence="2" id="KW-1185">Reference proteome</keyword>
<accession>A0A2Z7D6H4</accession>
<evidence type="ECO:0000313" key="1">
    <source>
        <dbReference type="EMBL" id="KZV54119.1"/>
    </source>
</evidence>
<gene>
    <name evidence="1" type="ORF">F511_37565</name>
</gene>
<dbReference type="Proteomes" id="UP000250235">
    <property type="component" value="Unassembled WGS sequence"/>
</dbReference>
<dbReference type="EMBL" id="KQ989603">
    <property type="protein sequence ID" value="KZV54119.1"/>
    <property type="molecule type" value="Genomic_DNA"/>
</dbReference>